<comment type="pathway">
    <text evidence="5">Amino-acid degradation; L-histidine degradation into L-glutamate; L-glutamate from N-formimidoyl-L-glutamate (hydrolase route): step 1/1.</text>
</comment>
<proteinExistence type="inferred from homology"/>
<dbReference type="GO" id="GO:0019557">
    <property type="term" value="P:L-histidine catabolic process to glutamate and formate"/>
    <property type="evidence" value="ECO:0007669"/>
    <property type="project" value="UniProtKB-UniPathway"/>
</dbReference>
<dbReference type="InterPro" id="IPR023696">
    <property type="entry name" value="Ureohydrolase_dom_sf"/>
</dbReference>
<evidence type="ECO:0000256" key="2">
    <source>
        <dbReference type="ARBA" id="ARBA00022801"/>
    </source>
</evidence>
<feature type="binding site" evidence="5">
    <location>
        <position position="154"/>
    </location>
    <ligand>
        <name>Mn(2+)</name>
        <dbReference type="ChEBI" id="CHEBI:29035"/>
        <label>2</label>
    </ligand>
</feature>
<feature type="binding site" evidence="5">
    <location>
        <position position="238"/>
    </location>
    <ligand>
        <name>Mn(2+)</name>
        <dbReference type="ChEBI" id="CHEBI:29035"/>
        <label>2</label>
    </ligand>
</feature>
<dbReference type="STRING" id="1004.SAMN05661012_02163"/>
<dbReference type="EMBL" id="FPIZ01000006">
    <property type="protein sequence ID" value="SFW50482.1"/>
    <property type="molecule type" value="Genomic_DNA"/>
</dbReference>
<name>A0A1K1PRX1_9BACT</name>
<evidence type="ECO:0000256" key="9">
    <source>
        <dbReference type="RuleBase" id="RU003684"/>
    </source>
</evidence>
<keyword evidence="4 5" id="KW-0464">Manganese</keyword>
<dbReference type="OrthoDB" id="9788689at2"/>
<comment type="catalytic activity">
    <reaction evidence="5">
        <text>N-formimidoyl-L-glutamate + H2O = formamide + L-glutamate</text>
        <dbReference type="Rhea" id="RHEA:22492"/>
        <dbReference type="ChEBI" id="CHEBI:15377"/>
        <dbReference type="ChEBI" id="CHEBI:16397"/>
        <dbReference type="ChEBI" id="CHEBI:29985"/>
        <dbReference type="ChEBI" id="CHEBI:58928"/>
        <dbReference type="EC" id="3.5.3.8"/>
    </reaction>
</comment>
<dbReference type="HAMAP" id="MF_00737">
    <property type="entry name" value="Formimidoylglutam"/>
    <property type="match status" value="1"/>
</dbReference>
<gene>
    <name evidence="5 11" type="primary">hutG</name>
    <name evidence="10" type="ORF">SAMN05661012_02163</name>
    <name evidence="11" type="ORF">SR876_14560</name>
</gene>
<dbReference type="NCBIfam" id="TIGR01227">
    <property type="entry name" value="hutG"/>
    <property type="match status" value="1"/>
</dbReference>
<comment type="function">
    <text evidence="5">Catalyzes the conversion of N-formimidoyl-L-glutamate to L-glutamate and formamide.</text>
</comment>
<dbReference type="CDD" id="cd09988">
    <property type="entry name" value="Formimidoylglutamase"/>
    <property type="match status" value="1"/>
</dbReference>
<evidence type="ECO:0000256" key="7">
    <source>
        <dbReference type="PIRSR" id="PIRSR036979-1"/>
    </source>
</evidence>
<evidence type="ECO:0000313" key="11">
    <source>
        <dbReference type="EMBL" id="WQG92737.1"/>
    </source>
</evidence>
<dbReference type="SUPFAM" id="SSF52768">
    <property type="entry name" value="Arginase/deacetylase"/>
    <property type="match status" value="1"/>
</dbReference>
<sequence>MKANYQPPLAWTGRIDGNEEEVSRWHQKIKCVDLRQALPSGKGVVLLGFAVDEGVRRNKGRAGAAEGPAALRQAMGSFPLHFDGMLMDGGNIICIDQDLEAAQQALSEAVQVIKRAGHTPLLLGGGHEITYGHAHGLYQSLPGKRLGLINFDAHFDLRQEGVSSGTGFWQLAQAHSPFQYLALGIQQLSNTQQLFSIAGELDALYIEADAFHFQDRTVLLAALAAFIREADKLYLTIDLDVFAAAYAPGVSATAFNGIRPDGLFLECFRTILQSGKLAGMDIAELNPSFDIDQRTAKLGAAFIFEAVAYLLSGK</sequence>
<evidence type="ECO:0000256" key="4">
    <source>
        <dbReference type="ARBA" id="ARBA00023211"/>
    </source>
</evidence>
<reference evidence="11 13" key="2">
    <citation type="submission" date="2023-11" db="EMBL/GenBank/DDBJ databases">
        <title>MicrobeMod: A computational toolkit for identifying prokaryotic methylation and restriction-modification with nanopore sequencing.</title>
        <authorList>
            <person name="Crits-Christoph A."/>
            <person name="Kang S.C."/>
            <person name="Lee H."/>
            <person name="Ostrov N."/>
        </authorList>
    </citation>
    <scope>NUCLEOTIDE SEQUENCE [LARGE SCALE GENOMIC DNA]</scope>
    <source>
        <strain evidence="11 13">ATCC 23090</strain>
    </source>
</reference>
<reference evidence="10 12" key="1">
    <citation type="submission" date="2016-11" db="EMBL/GenBank/DDBJ databases">
        <authorList>
            <person name="Jaros S."/>
            <person name="Januszkiewicz K."/>
            <person name="Wedrychowicz H."/>
        </authorList>
    </citation>
    <scope>NUCLEOTIDE SEQUENCE [LARGE SCALE GENOMIC DNA]</scope>
    <source>
        <strain evidence="10 12">DSM 784</strain>
    </source>
</reference>
<dbReference type="Pfam" id="PF00491">
    <property type="entry name" value="Arginase"/>
    <property type="match status" value="1"/>
</dbReference>
<dbReference type="GO" id="GO:0008783">
    <property type="term" value="F:agmatinase activity"/>
    <property type="evidence" value="ECO:0007669"/>
    <property type="project" value="TreeGrafter"/>
</dbReference>
<dbReference type="InterPro" id="IPR005923">
    <property type="entry name" value="HutG"/>
</dbReference>
<evidence type="ECO:0000313" key="10">
    <source>
        <dbReference type="EMBL" id="SFW50482.1"/>
    </source>
</evidence>
<dbReference type="PANTHER" id="PTHR11358:SF35">
    <property type="entry name" value="FORMIMIDOYLGLUTAMASE"/>
    <property type="match status" value="1"/>
</dbReference>
<dbReference type="EC" id="3.5.3.8" evidence="5 6"/>
<evidence type="ECO:0000313" key="12">
    <source>
        <dbReference type="Proteomes" id="UP000183788"/>
    </source>
</evidence>
<evidence type="ECO:0000256" key="6">
    <source>
        <dbReference type="NCBIfam" id="TIGR01227"/>
    </source>
</evidence>
<organism evidence="10 12">
    <name type="scientific">Chitinophaga sancti</name>
    <dbReference type="NCBI Taxonomy" id="1004"/>
    <lineage>
        <taxon>Bacteria</taxon>
        <taxon>Pseudomonadati</taxon>
        <taxon>Bacteroidota</taxon>
        <taxon>Chitinophagia</taxon>
        <taxon>Chitinophagales</taxon>
        <taxon>Chitinophagaceae</taxon>
        <taxon>Chitinophaga</taxon>
    </lineage>
</organism>
<protein>
    <recommendedName>
        <fullName evidence="5 6">Formimidoylglutamase</fullName>
        <ecNumber evidence="5 6">3.5.3.8</ecNumber>
    </recommendedName>
    <alternativeName>
        <fullName evidence="5">Formiminoglutamase</fullName>
    </alternativeName>
    <alternativeName>
        <fullName evidence="5">Formiminoglutamate hydrolase</fullName>
    </alternativeName>
</protein>
<keyword evidence="1 5" id="KW-0479">Metal-binding</keyword>
<feature type="binding site" evidence="5 7">
    <location>
        <position position="238"/>
    </location>
    <ligand>
        <name>Mn(2+)</name>
        <dbReference type="ChEBI" id="CHEBI:29035"/>
        <label>1</label>
    </ligand>
</feature>
<dbReference type="InterPro" id="IPR006035">
    <property type="entry name" value="Ureohydrolase"/>
</dbReference>
<evidence type="ECO:0000256" key="8">
    <source>
        <dbReference type="PROSITE-ProRule" id="PRU00742"/>
    </source>
</evidence>
<dbReference type="GO" id="GO:0050415">
    <property type="term" value="F:formimidoylglutamase activity"/>
    <property type="evidence" value="ECO:0007669"/>
    <property type="project" value="UniProtKB-UniRule"/>
</dbReference>
<dbReference type="PANTHER" id="PTHR11358">
    <property type="entry name" value="ARGINASE/AGMATINASE"/>
    <property type="match status" value="1"/>
</dbReference>
<keyword evidence="2 5" id="KW-0378">Hydrolase</keyword>
<dbReference type="Proteomes" id="UP001326715">
    <property type="component" value="Chromosome"/>
</dbReference>
<feature type="binding site" evidence="5 7">
    <location>
        <position position="152"/>
    </location>
    <ligand>
        <name>Mn(2+)</name>
        <dbReference type="ChEBI" id="CHEBI:29035"/>
        <label>1</label>
    </ligand>
</feature>
<dbReference type="Proteomes" id="UP000183788">
    <property type="component" value="Unassembled WGS sequence"/>
</dbReference>
<feature type="binding site" evidence="7">
    <location>
        <position position="154"/>
    </location>
    <ligand>
        <name>Mn(2+)</name>
        <dbReference type="ChEBI" id="CHEBI:29035"/>
        <label>1</label>
    </ligand>
</feature>
<dbReference type="GO" id="GO:0019556">
    <property type="term" value="P:L-histidine catabolic process to glutamate and formamide"/>
    <property type="evidence" value="ECO:0007669"/>
    <property type="project" value="UniProtKB-UniRule"/>
</dbReference>
<keyword evidence="3 5" id="KW-0369">Histidine metabolism</keyword>
<dbReference type="UniPathway" id="UPA00379">
    <property type="reaction ID" value="UER00552"/>
</dbReference>
<feature type="binding site" evidence="7">
    <location>
        <position position="240"/>
    </location>
    <ligand>
        <name>Mn(2+)</name>
        <dbReference type="ChEBI" id="CHEBI:29035"/>
        <label>1</label>
    </ligand>
</feature>
<feature type="binding site" evidence="5">
    <location>
        <position position="152"/>
    </location>
    <ligand>
        <name>Mn(2+)</name>
        <dbReference type="ChEBI" id="CHEBI:29035"/>
        <label>2</label>
    </ligand>
</feature>
<comment type="similarity">
    <text evidence="5 8 9">Belongs to the arginase family.</text>
</comment>
<dbReference type="InterPro" id="IPR020855">
    <property type="entry name" value="Ureohydrolase_Mn_BS"/>
</dbReference>
<evidence type="ECO:0000256" key="1">
    <source>
        <dbReference type="ARBA" id="ARBA00022723"/>
    </source>
</evidence>
<feature type="binding site" evidence="5 7">
    <location>
        <position position="156"/>
    </location>
    <ligand>
        <name>Mn(2+)</name>
        <dbReference type="ChEBI" id="CHEBI:29035"/>
        <label>1</label>
    </ligand>
</feature>
<evidence type="ECO:0000256" key="3">
    <source>
        <dbReference type="ARBA" id="ARBA00022808"/>
    </source>
</evidence>
<dbReference type="PIRSF" id="PIRSF036979">
    <property type="entry name" value="Arginase"/>
    <property type="match status" value="1"/>
</dbReference>
<dbReference type="PROSITE" id="PS01053">
    <property type="entry name" value="ARGINASE_1"/>
    <property type="match status" value="1"/>
</dbReference>
<evidence type="ECO:0000313" key="13">
    <source>
        <dbReference type="Proteomes" id="UP001326715"/>
    </source>
</evidence>
<evidence type="ECO:0000256" key="5">
    <source>
        <dbReference type="HAMAP-Rule" id="MF_00737"/>
    </source>
</evidence>
<dbReference type="GO" id="GO:0030145">
    <property type="term" value="F:manganese ion binding"/>
    <property type="evidence" value="ECO:0007669"/>
    <property type="project" value="UniProtKB-UniRule"/>
</dbReference>
<dbReference type="PROSITE" id="PS51409">
    <property type="entry name" value="ARGINASE_2"/>
    <property type="match status" value="1"/>
</dbReference>
<dbReference type="EMBL" id="CP140154">
    <property type="protein sequence ID" value="WQG92737.1"/>
    <property type="molecule type" value="Genomic_DNA"/>
</dbReference>
<feature type="binding site" evidence="5">
    <location>
        <position position="240"/>
    </location>
    <ligand>
        <name>Mn(2+)</name>
        <dbReference type="ChEBI" id="CHEBI:29035"/>
        <label>2</label>
    </ligand>
</feature>
<accession>A0A1K1PRX1</accession>
<dbReference type="Gene3D" id="3.40.800.10">
    <property type="entry name" value="Ureohydrolase domain"/>
    <property type="match status" value="1"/>
</dbReference>
<comment type="cofactor">
    <cofactor evidence="5 7">
        <name>Mn(2+)</name>
        <dbReference type="ChEBI" id="CHEBI:29035"/>
    </cofactor>
    <text evidence="5 7">Binds 2 manganese ions per subunit.</text>
</comment>
<keyword evidence="13" id="KW-1185">Reference proteome</keyword>
<feature type="binding site" evidence="5 7">
    <location>
        <position position="127"/>
    </location>
    <ligand>
        <name>Mn(2+)</name>
        <dbReference type="ChEBI" id="CHEBI:29035"/>
        <label>1</label>
    </ligand>
</feature>
<dbReference type="RefSeq" id="WP_072359775.1">
    <property type="nucleotide sequence ID" value="NZ_CP139972.1"/>
</dbReference>
<dbReference type="AlphaFoldDB" id="A0A1K1PRX1"/>
<dbReference type="GO" id="GO:0033389">
    <property type="term" value="P:putrescine biosynthetic process from arginine, via agmatine"/>
    <property type="evidence" value="ECO:0007669"/>
    <property type="project" value="TreeGrafter"/>
</dbReference>